<sequence length="162" mass="17857">MLGEILIFIIGVVIGCRYEFFLEFFFWRIYFTLQSQIIKSTDINNDEMKLVLCVRSDLKMGKGKIASQCGHAAIGAYSDCLANECKYLKKWLAGGQRKIVVKIPDCEAMTNVYKLAKLNAINAHIVSDAGKTQVPNGSKTVIAVGPGPAHLIDKITGQFALL</sequence>
<dbReference type="VEuPathDB" id="PiroplasmaDB:BMR1_03g04090"/>
<dbReference type="SUPFAM" id="SSF102462">
    <property type="entry name" value="Peptidyl-tRNA hydrolase II"/>
    <property type="match status" value="1"/>
</dbReference>
<evidence type="ECO:0000256" key="5">
    <source>
        <dbReference type="SAM" id="Phobius"/>
    </source>
</evidence>
<dbReference type="PANTHER" id="PTHR12649">
    <property type="entry name" value="PEPTIDYL-TRNA HYDROLASE 2"/>
    <property type="match status" value="1"/>
</dbReference>
<dbReference type="Pfam" id="PF01981">
    <property type="entry name" value="PTH2"/>
    <property type="match status" value="1"/>
</dbReference>
<name>A0A0K3AS46_BABMR</name>
<feature type="transmembrane region" description="Helical" evidence="5">
    <location>
        <begin position="6"/>
        <end position="30"/>
    </location>
</feature>
<dbReference type="OrthoDB" id="1733656at2759"/>
<keyword evidence="5" id="KW-1133">Transmembrane helix</keyword>
<organism evidence="6 7">
    <name type="scientific">Babesia microti (strain RI)</name>
    <dbReference type="NCBI Taxonomy" id="1133968"/>
    <lineage>
        <taxon>Eukaryota</taxon>
        <taxon>Sar</taxon>
        <taxon>Alveolata</taxon>
        <taxon>Apicomplexa</taxon>
        <taxon>Aconoidasida</taxon>
        <taxon>Piroplasmida</taxon>
        <taxon>Babesiidae</taxon>
        <taxon>Babesia</taxon>
    </lineage>
</organism>
<dbReference type="InterPro" id="IPR023476">
    <property type="entry name" value="Pep_tRNA_hydro_II_dom_sf"/>
</dbReference>
<evidence type="ECO:0000256" key="3">
    <source>
        <dbReference type="ARBA" id="ARBA00038050"/>
    </source>
</evidence>
<dbReference type="AlphaFoldDB" id="A0A0K3AS46"/>
<reference evidence="6 7" key="1">
    <citation type="journal article" date="2012" name="Nucleic Acids Res.">
        <title>Sequencing of the smallest Apicomplexan genome from the human pathogen Babesia microti.</title>
        <authorList>
            <person name="Cornillot E."/>
            <person name="Hadj-Kaddour K."/>
            <person name="Dassouli A."/>
            <person name="Noel B."/>
            <person name="Ranwez V."/>
            <person name="Vacherie B."/>
            <person name="Augagneur Y."/>
            <person name="Bres V."/>
            <person name="Duclos A."/>
            <person name="Randazzo S."/>
            <person name="Carcy B."/>
            <person name="Debierre-Grockiego F."/>
            <person name="Delbecq S."/>
            <person name="Moubri-Menage K."/>
            <person name="Shams-Eldin H."/>
            <person name="Usmani-Brown S."/>
            <person name="Bringaud F."/>
            <person name="Wincker P."/>
            <person name="Vivares C.P."/>
            <person name="Schwarz R.T."/>
            <person name="Schetters T.P."/>
            <person name="Krause P.J."/>
            <person name="Gorenflot A."/>
            <person name="Berry V."/>
            <person name="Barbe V."/>
            <person name="Ben Mamoun C."/>
        </authorList>
    </citation>
    <scope>NUCLEOTIDE SEQUENCE [LARGE SCALE GENOMIC DNA]</scope>
    <source>
        <strain evidence="6 7">RI</strain>
    </source>
</reference>
<comment type="catalytic activity">
    <reaction evidence="4">
        <text>an N-acyl-L-alpha-aminoacyl-tRNA + H2O = an N-acyl-L-amino acid + a tRNA + H(+)</text>
        <dbReference type="Rhea" id="RHEA:54448"/>
        <dbReference type="Rhea" id="RHEA-COMP:10123"/>
        <dbReference type="Rhea" id="RHEA-COMP:13883"/>
        <dbReference type="ChEBI" id="CHEBI:15377"/>
        <dbReference type="ChEBI" id="CHEBI:15378"/>
        <dbReference type="ChEBI" id="CHEBI:59874"/>
        <dbReference type="ChEBI" id="CHEBI:78442"/>
        <dbReference type="ChEBI" id="CHEBI:138191"/>
        <dbReference type="EC" id="3.1.1.29"/>
    </reaction>
</comment>
<evidence type="ECO:0000256" key="1">
    <source>
        <dbReference type="ARBA" id="ARBA00013260"/>
    </source>
</evidence>
<comment type="similarity">
    <text evidence="3">Belongs to the PTH2 family.</text>
</comment>
<dbReference type="GeneID" id="24425465"/>
<evidence type="ECO:0000313" key="6">
    <source>
        <dbReference type="EMBL" id="CTQ41418.1"/>
    </source>
</evidence>
<keyword evidence="5" id="KW-0472">Membrane</keyword>
<dbReference type="KEGG" id="bmic:BMR1_03g04090"/>
<dbReference type="RefSeq" id="XP_012649429.1">
    <property type="nucleotide sequence ID" value="XM_012793975.1"/>
</dbReference>
<dbReference type="CDD" id="cd02430">
    <property type="entry name" value="PTH2"/>
    <property type="match status" value="1"/>
</dbReference>
<dbReference type="OMA" id="GHAAVEC"/>
<evidence type="ECO:0000256" key="2">
    <source>
        <dbReference type="ARBA" id="ARBA00022801"/>
    </source>
</evidence>
<dbReference type="InterPro" id="IPR002833">
    <property type="entry name" value="PTH2"/>
</dbReference>
<dbReference type="Gene3D" id="3.40.1490.10">
    <property type="entry name" value="Bit1"/>
    <property type="match status" value="1"/>
</dbReference>
<evidence type="ECO:0000313" key="7">
    <source>
        <dbReference type="Proteomes" id="UP000002899"/>
    </source>
</evidence>
<keyword evidence="5" id="KW-0812">Transmembrane</keyword>
<keyword evidence="2 6" id="KW-0378">Hydrolase</keyword>
<dbReference type="EC" id="3.1.1.29" evidence="1"/>
<proteinExistence type="inferred from homology"/>
<protein>
    <recommendedName>
        <fullName evidence="1">peptidyl-tRNA hydrolase</fullName>
        <ecNumber evidence="1">3.1.1.29</ecNumber>
    </recommendedName>
</protein>
<dbReference type="GO" id="GO:0004045">
    <property type="term" value="F:peptidyl-tRNA hydrolase activity"/>
    <property type="evidence" value="ECO:0007669"/>
    <property type="project" value="UniProtKB-EC"/>
</dbReference>
<dbReference type="EMBL" id="LN871598">
    <property type="protein sequence ID" value="CTQ41418.1"/>
    <property type="molecule type" value="Genomic_DNA"/>
</dbReference>
<dbReference type="PANTHER" id="PTHR12649:SF11">
    <property type="entry name" value="PEPTIDYL-TRNA HYDROLASE 2, MITOCHONDRIAL"/>
    <property type="match status" value="1"/>
</dbReference>
<dbReference type="FunFam" id="3.40.1490.10:FF:000001">
    <property type="entry name" value="Peptidyl-tRNA hydrolase 2"/>
    <property type="match status" value="1"/>
</dbReference>
<dbReference type="Proteomes" id="UP000002899">
    <property type="component" value="Chromosome III"/>
</dbReference>
<dbReference type="NCBIfam" id="TIGR00283">
    <property type="entry name" value="arch_pth2"/>
    <property type="match status" value="1"/>
</dbReference>
<gene>
    <name evidence="6" type="ORF">BMR1_03g04090</name>
</gene>
<dbReference type="NCBIfam" id="NF003314">
    <property type="entry name" value="PRK04322.1"/>
    <property type="match status" value="1"/>
</dbReference>
<dbReference type="GO" id="GO:0005829">
    <property type="term" value="C:cytosol"/>
    <property type="evidence" value="ECO:0007669"/>
    <property type="project" value="TreeGrafter"/>
</dbReference>
<evidence type="ECO:0000256" key="4">
    <source>
        <dbReference type="ARBA" id="ARBA00048707"/>
    </source>
</evidence>
<reference evidence="6 7" key="3">
    <citation type="journal article" date="2016" name="Sci. Rep.">
        <title>Genome-wide diversity and gene expression profiling of Babesia microti isolates identify polymorphic genes that mediate host-pathogen interactions.</title>
        <authorList>
            <person name="Silva J.C."/>
            <person name="Cornillot E."/>
            <person name="McCracken C."/>
            <person name="Usmani-Brown S."/>
            <person name="Dwivedi A."/>
            <person name="Ifeonu O.O."/>
            <person name="Crabtree J."/>
            <person name="Gotia H.T."/>
            <person name="Virji A.Z."/>
            <person name="Reynes C."/>
            <person name="Colinge J."/>
            <person name="Kumar V."/>
            <person name="Lawres L."/>
            <person name="Pazzi J.E."/>
            <person name="Pablo J.V."/>
            <person name="Hung C."/>
            <person name="Brancato J."/>
            <person name="Kumari P."/>
            <person name="Orvis J."/>
            <person name="Tretina K."/>
            <person name="Chibucos M."/>
            <person name="Ott S."/>
            <person name="Sadzewicz L."/>
            <person name="Sengamalay N."/>
            <person name="Shetty A.C."/>
            <person name="Su Q."/>
            <person name="Tallon L."/>
            <person name="Fraser C.M."/>
            <person name="Frutos R."/>
            <person name="Molina D.M."/>
            <person name="Krause P.J."/>
            <person name="Ben Mamoun C."/>
        </authorList>
    </citation>
    <scope>NUCLEOTIDE SEQUENCE [LARGE SCALE GENOMIC DNA]</scope>
    <source>
        <strain evidence="6 7">RI</strain>
    </source>
</reference>
<keyword evidence="7" id="KW-1185">Reference proteome</keyword>
<reference evidence="6 7" key="2">
    <citation type="journal article" date="2013" name="PLoS ONE">
        <title>Whole genome mapping and re-organization of the nuclear and mitochondrial genomes of Babesia microti isolates.</title>
        <authorList>
            <person name="Cornillot E."/>
            <person name="Dassouli A."/>
            <person name="Garg A."/>
            <person name="Pachikara N."/>
            <person name="Randazzo S."/>
            <person name="Depoix D."/>
            <person name="Carcy B."/>
            <person name="Delbecq S."/>
            <person name="Frutos R."/>
            <person name="Silva J.C."/>
            <person name="Sutton R."/>
            <person name="Krause P.J."/>
            <person name="Mamoun C.B."/>
        </authorList>
    </citation>
    <scope>NUCLEOTIDE SEQUENCE [LARGE SCALE GENOMIC DNA]</scope>
    <source>
        <strain evidence="6 7">RI</strain>
    </source>
</reference>
<accession>A0A0K3AS46</accession>